<keyword evidence="4" id="KW-1185">Reference proteome</keyword>
<dbReference type="KEGG" id="ngr:NAEGRDRAFT_54703"/>
<evidence type="ECO:0000313" key="4">
    <source>
        <dbReference type="Proteomes" id="UP000006671"/>
    </source>
</evidence>
<keyword evidence="2" id="KW-0472">Membrane</keyword>
<organism evidence="4">
    <name type="scientific">Naegleria gruberi</name>
    <name type="common">Amoeba</name>
    <dbReference type="NCBI Taxonomy" id="5762"/>
    <lineage>
        <taxon>Eukaryota</taxon>
        <taxon>Discoba</taxon>
        <taxon>Heterolobosea</taxon>
        <taxon>Tetramitia</taxon>
        <taxon>Eutetramitia</taxon>
        <taxon>Vahlkampfiidae</taxon>
        <taxon>Naegleria</taxon>
    </lineage>
</organism>
<name>D2W4Y5_NAEGR</name>
<dbReference type="VEuPathDB" id="AmoebaDB:NAEGRDRAFT_54703"/>
<feature type="transmembrane region" description="Helical" evidence="2">
    <location>
        <begin position="167"/>
        <end position="193"/>
    </location>
</feature>
<keyword evidence="2" id="KW-0812">Transmembrane</keyword>
<dbReference type="GeneID" id="8860652"/>
<reference evidence="3 4" key="1">
    <citation type="journal article" date="2010" name="Cell">
        <title>The genome of Naegleria gruberi illuminates early eukaryotic versatility.</title>
        <authorList>
            <person name="Fritz-Laylin L.K."/>
            <person name="Prochnik S.E."/>
            <person name="Ginger M.L."/>
            <person name="Dacks J.B."/>
            <person name="Carpenter M.L."/>
            <person name="Field M.C."/>
            <person name="Kuo A."/>
            <person name="Paredez A."/>
            <person name="Chapman J."/>
            <person name="Pham J."/>
            <person name="Shu S."/>
            <person name="Neupane R."/>
            <person name="Cipriano M."/>
            <person name="Mancuso J."/>
            <person name="Tu H."/>
            <person name="Salamov A."/>
            <person name="Lindquist E."/>
            <person name="Shapiro H."/>
            <person name="Lucas S."/>
            <person name="Grigoriev I.V."/>
            <person name="Cande W.Z."/>
            <person name="Fulton C."/>
            <person name="Rokhsar D.S."/>
            <person name="Dawson S.C."/>
        </authorList>
    </citation>
    <scope>NUCLEOTIDE SEQUENCE [LARGE SCALE GENOMIC DNA]</scope>
    <source>
        <strain evidence="3 4">NEG-M</strain>
    </source>
</reference>
<gene>
    <name evidence="3" type="ORF">NAEGRDRAFT_54703</name>
</gene>
<dbReference type="EMBL" id="GG739000">
    <property type="protein sequence ID" value="EFC35867.1"/>
    <property type="molecule type" value="Genomic_DNA"/>
</dbReference>
<proteinExistence type="predicted"/>
<dbReference type="AlphaFoldDB" id="D2W4Y5"/>
<evidence type="ECO:0000256" key="2">
    <source>
        <dbReference type="SAM" id="Phobius"/>
    </source>
</evidence>
<dbReference type="InParanoid" id="D2W4Y5"/>
<dbReference type="Proteomes" id="UP000006671">
    <property type="component" value="Unassembled WGS sequence"/>
</dbReference>
<accession>D2W4Y5</accession>
<feature type="region of interest" description="Disordered" evidence="1">
    <location>
        <begin position="227"/>
        <end position="250"/>
    </location>
</feature>
<sequence>MDFQQQRPKFKKFPPSLSVLKAKWLLQIHKIMSVSKDGIISTIYGIPGVSGYNTESDASKTLFNLKMFTTPMMVTCMYLIRKITSSIGRVYRLKLGDENALIEFVFKSDSALLHSVRFATDGLSFYFVDQTERFIMKAVPFCPEGFRISFKNHVCTNSTAAEEEESYGYILPLTGMIASSTTILVAVLLALWYHMKKNSSSQAREIREQLSYDFLSEDEEELQNAFPGQHVASHQQEEDQQQHNLIQMDP</sequence>
<protein>
    <submittedName>
        <fullName evidence="3">Predicted protein</fullName>
    </submittedName>
</protein>
<evidence type="ECO:0000256" key="1">
    <source>
        <dbReference type="SAM" id="MobiDB-lite"/>
    </source>
</evidence>
<keyword evidence="2" id="KW-1133">Transmembrane helix</keyword>
<dbReference type="RefSeq" id="XP_002668611.1">
    <property type="nucleotide sequence ID" value="XM_002668565.1"/>
</dbReference>
<evidence type="ECO:0000313" key="3">
    <source>
        <dbReference type="EMBL" id="EFC35867.1"/>
    </source>
</evidence>